<sequence>MSDKRKITVAYGDGIGPEIMEATLRILEAAGARIETEVIEIGEKVYKSGVSSGIRPEAWDSLRTNKVFLKAPITTPQGGGYKSLNVTARKALGLYANVRPVQTLTPYVASKHHMDLVIVRENEEDLYAGIEHQQTPDVVQCLKLISRPGCERIVRYAFEYARAYGRKKVTCFSKDNIMKMTDGLFHRVFNEIGEEYPEIEKDHRIIDIGSALLADTPEKFDVIVTLNLYGDIISDIAAQVAGSVGLCGSSNIGDQCAMFEAIHGSAPDIAGKGIANPSGLLNGAIMMLVHINQPDVAEKIQNAWLKTLEDGIHTGDVYTEGFSKEKVGCAAFADAVIARLGQRPTTLKAADYSASVEAEHAFKLTPPKEVDAKKELMGVDVFLDYKGSPNDLGNALSKLNGDGITLTLVSNRGVKVWPDGLPETFCTRHWRARYKAEVNPGVAPVKHSEIVALLDRIQKAGFDFIKTENLYMFDGVKGYSLGQGE</sequence>
<dbReference type="Proteomes" id="UP000199514">
    <property type="component" value="Unassembled WGS sequence"/>
</dbReference>
<dbReference type="GO" id="GO:0006102">
    <property type="term" value="P:isocitrate metabolic process"/>
    <property type="evidence" value="ECO:0007669"/>
    <property type="project" value="TreeGrafter"/>
</dbReference>
<keyword evidence="11" id="KW-0521">NADP</keyword>
<organism evidence="20 21">
    <name type="scientific">Flexibacter flexilis DSM 6793</name>
    <dbReference type="NCBI Taxonomy" id="927664"/>
    <lineage>
        <taxon>Bacteria</taxon>
        <taxon>Pseudomonadati</taxon>
        <taxon>Bacteroidota</taxon>
        <taxon>Cytophagia</taxon>
        <taxon>Cytophagales</taxon>
        <taxon>Flexibacteraceae</taxon>
        <taxon>Flexibacter</taxon>
    </lineage>
</organism>
<reference evidence="20 21" key="1">
    <citation type="submission" date="2016-10" db="EMBL/GenBank/DDBJ databases">
        <authorList>
            <person name="de Groot N.N."/>
        </authorList>
    </citation>
    <scope>NUCLEOTIDE SEQUENCE [LARGE SCALE GENOMIC DNA]</scope>
    <source>
        <strain evidence="20 21">DSM 6793</strain>
    </source>
</reference>
<dbReference type="Gene3D" id="3.30.70.1570">
    <property type="match status" value="1"/>
</dbReference>
<dbReference type="STRING" id="927664.SAMN05421780_105209"/>
<evidence type="ECO:0000256" key="7">
    <source>
        <dbReference type="ARBA" id="ARBA00022435"/>
    </source>
</evidence>
<dbReference type="InterPro" id="IPR024084">
    <property type="entry name" value="IsoPropMal-DH-like_dom"/>
</dbReference>
<dbReference type="GO" id="GO:0004449">
    <property type="term" value="F:isocitrate dehydrogenase (NAD+) activity"/>
    <property type="evidence" value="ECO:0007669"/>
    <property type="project" value="TreeGrafter"/>
</dbReference>
<accession>A0A1I1JAJ3</accession>
<evidence type="ECO:0000256" key="18">
    <source>
        <dbReference type="ARBA" id="ARBA00046127"/>
    </source>
</evidence>
<proteinExistence type="inferred from homology"/>
<comment type="similarity">
    <text evidence="3">Belongs to the isocitrate and isopropylmalate dehydrogenases family.</text>
</comment>
<dbReference type="OrthoDB" id="9806254at2"/>
<comment type="cofactor">
    <cofactor evidence="1">
        <name>Mn(2+)</name>
        <dbReference type="ChEBI" id="CHEBI:29035"/>
    </cofactor>
</comment>
<dbReference type="Gene3D" id="3.40.718.10">
    <property type="entry name" value="Isopropylmalate Dehydrogenase"/>
    <property type="match status" value="1"/>
</dbReference>
<dbReference type="GO" id="GO:0006097">
    <property type="term" value="P:glyoxylate cycle"/>
    <property type="evidence" value="ECO:0007669"/>
    <property type="project" value="UniProtKB-KW"/>
</dbReference>
<dbReference type="Pfam" id="PF00180">
    <property type="entry name" value="Iso_dh"/>
    <property type="match status" value="1"/>
</dbReference>
<evidence type="ECO:0000256" key="11">
    <source>
        <dbReference type="ARBA" id="ARBA00022857"/>
    </source>
</evidence>
<evidence type="ECO:0000313" key="21">
    <source>
        <dbReference type="Proteomes" id="UP000199514"/>
    </source>
</evidence>
<dbReference type="PROSITE" id="PS00470">
    <property type="entry name" value="IDH_IMDH"/>
    <property type="match status" value="1"/>
</dbReference>
<evidence type="ECO:0000256" key="10">
    <source>
        <dbReference type="ARBA" id="ARBA00022842"/>
    </source>
</evidence>
<dbReference type="EMBL" id="FOLE01000005">
    <property type="protein sequence ID" value="SFC43628.1"/>
    <property type="molecule type" value="Genomic_DNA"/>
</dbReference>
<gene>
    <name evidence="20" type="ORF">SAMN05421780_105209</name>
</gene>
<dbReference type="SMART" id="SM01329">
    <property type="entry name" value="Iso_dh"/>
    <property type="match status" value="1"/>
</dbReference>
<keyword evidence="12" id="KW-0560">Oxidoreductase</keyword>
<comment type="function">
    <text evidence="18">Catalyzes the oxidative decarboxylation of isocitrate to 2-oxoglutarate and carbon dioxide with the concomitant reduction of NADP(+).</text>
</comment>
<comment type="catalytic activity">
    <reaction evidence="14">
        <text>D-threo-isocitrate + NADP(+) = 2-oxoglutarate + CO2 + NADPH</text>
        <dbReference type="Rhea" id="RHEA:19629"/>
        <dbReference type="ChEBI" id="CHEBI:15562"/>
        <dbReference type="ChEBI" id="CHEBI:16526"/>
        <dbReference type="ChEBI" id="CHEBI:16810"/>
        <dbReference type="ChEBI" id="CHEBI:57783"/>
        <dbReference type="ChEBI" id="CHEBI:58349"/>
        <dbReference type="EC" id="1.1.1.42"/>
    </reaction>
</comment>
<protein>
    <recommendedName>
        <fullName evidence="6">Isocitrate dehydrogenase [NADP]</fullName>
        <ecNumber evidence="5">1.1.1.42</ecNumber>
    </recommendedName>
    <alternativeName>
        <fullName evidence="15">IDP</fullName>
    </alternativeName>
    <alternativeName>
        <fullName evidence="16">NADP(+)-specific ICDH</fullName>
    </alternativeName>
    <alternativeName>
        <fullName evidence="17">Oxalosuccinate decarboxylase</fullName>
    </alternativeName>
</protein>
<evidence type="ECO:0000256" key="12">
    <source>
        <dbReference type="ARBA" id="ARBA00023002"/>
    </source>
</evidence>
<dbReference type="GO" id="GO:0006099">
    <property type="term" value="P:tricarboxylic acid cycle"/>
    <property type="evidence" value="ECO:0007669"/>
    <property type="project" value="UniProtKB-KW"/>
</dbReference>
<keyword evidence="13" id="KW-0464">Manganese</keyword>
<name>A0A1I1JAJ3_9BACT</name>
<dbReference type="GO" id="GO:0051287">
    <property type="term" value="F:NAD binding"/>
    <property type="evidence" value="ECO:0007669"/>
    <property type="project" value="InterPro"/>
</dbReference>
<dbReference type="PANTHER" id="PTHR11835:SF43">
    <property type="entry name" value="ISOPROPYLMALATE DEHYDROGENASE-LIKE DOMAIN-CONTAINING PROTEIN"/>
    <property type="match status" value="1"/>
</dbReference>
<dbReference type="InterPro" id="IPR040978">
    <property type="entry name" value="Isocitrate_DH_TT1725_C"/>
</dbReference>
<dbReference type="NCBIfam" id="NF006673">
    <property type="entry name" value="PRK09222.1"/>
    <property type="match status" value="1"/>
</dbReference>
<dbReference type="SUPFAM" id="SSF53659">
    <property type="entry name" value="Isocitrate/Isopropylmalate dehydrogenase-like"/>
    <property type="match status" value="1"/>
</dbReference>
<evidence type="ECO:0000256" key="14">
    <source>
        <dbReference type="ARBA" id="ARBA00023554"/>
    </source>
</evidence>
<dbReference type="EC" id="1.1.1.42" evidence="5"/>
<evidence type="ECO:0000256" key="4">
    <source>
        <dbReference type="ARBA" id="ARBA00011738"/>
    </source>
</evidence>
<evidence type="ECO:0000256" key="3">
    <source>
        <dbReference type="ARBA" id="ARBA00007769"/>
    </source>
</evidence>
<dbReference type="RefSeq" id="WP_091511935.1">
    <property type="nucleotide sequence ID" value="NZ_FOLE01000005.1"/>
</dbReference>
<evidence type="ECO:0000313" key="20">
    <source>
        <dbReference type="EMBL" id="SFC43628.1"/>
    </source>
</evidence>
<dbReference type="PANTHER" id="PTHR11835">
    <property type="entry name" value="DECARBOXYLATING DEHYDROGENASES-ISOCITRATE, ISOPROPYLMALATE, TARTRATE"/>
    <property type="match status" value="1"/>
</dbReference>
<keyword evidence="7" id="KW-0329">Glyoxylate bypass</keyword>
<evidence type="ECO:0000256" key="16">
    <source>
        <dbReference type="ARBA" id="ARBA00029990"/>
    </source>
</evidence>
<dbReference type="InterPro" id="IPR046997">
    <property type="entry name" value="Isocitrate_DH_TT1725_C_sf"/>
</dbReference>
<dbReference type="GO" id="GO:0000287">
    <property type="term" value="F:magnesium ion binding"/>
    <property type="evidence" value="ECO:0007669"/>
    <property type="project" value="InterPro"/>
</dbReference>
<comment type="subunit">
    <text evidence="4">Homodimer.</text>
</comment>
<keyword evidence="21" id="KW-1185">Reference proteome</keyword>
<evidence type="ECO:0000256" key="9">
    <source>
        <dbReference type="ARBA" id="ARBA00022723"/>
    </source>
</evidence>
<evidence type="ECO:0000256" key="13">
    <source>
        <dbReference type="ARBA" id="ARBA00023211"/>
    </source>
</evidence>
<evidence type="ECO:0000256" key="2">
    <source>
        <dbReference type="ARBA" id="ARBA00001946"/>
    </source>
</evidence>
<evidence type="ECO:0000256" key="1">
    <source>
        <dbReference type="ARBA" id="ARBA00001936"/>
    </source>
</evidence>
<dbReference type="GO" id="GO:0004450">
    <property type="term" value="F:isocitrate dehydrogenase (NADP+) activity"/>
    <property type="evidence" value="ECO:0007669"/>
    <property type="project" value="UniProtKB-EC"/>
</dbReference>
<evidence type="ECO:0000256" key="6">
    <source>
        <dbReference type="ARBA" id="ARBA00019562"/>
    </source>
</evidence>
<dbReference type="AlphaFoldDB" id="A0A1I1JAJ3"/>
<evidence type="ECO:0000256" key="15">
    <source>
        <dbReference type="ARBA" id="ARBA00029765"/>
    </source>
</evidence>
<feature type="domain" description="Isopropylmalate dehydrogenase-like" evidence="19">
    <location>
        <begin position="6"/>
        <end position="336"/>
    </location>
</feature>
<dbReference type="FunFam" id="3.40.718.10:FF:000020">
    <property type="entry name" value="Isocitrate dehydrogenase"/>
    <property type="match status" value="1"/>
</dbReference>
<evidence type="ECO:0000259" key="19">
    <source>
        <dbReference type="SMART" id="SM01329"/>
    </source>
</evidence>
<keyword evidence="9" id="KW-0479">Metal-binding</keyword>
<keyword evidence="8" id="KW-0816">Tricarboxylic acid cycle</keyword>
<dbReference type="NCBIfam" id="TIGR02924">
    <property type="entry name" value="ICDH_alpha"/>
    <property type="match status" value="1"/>
</dbReference>
<keyword evidence="10" id="KW-0460">Magnesium</keyword>
<evidence type="ECO:0000256" key="5">
    <source>
        <dbReference type="ARBA" id="ARBA00013013"/>
    </source>
</evidence>
<comment type="cofactor">
    <cofactor evidence="2">
        <name>Mg(2+)</name>
        <dbReference type="ChEBI" id="CHEBI:18420"/>
    </cofactor>
</comment>
<dbReference type="InterPro" id="IPR014273">
    <property type="entry name" value="Isocitrate_DH_bac-typ"/>
</dbReference>
<evidence type="ECO:0000256" key="8">
    <source>
        <dbReference type="ARBA" id="ARBA00022532"/>
    </source>
</evidence>
<dbReference type="Pfam" id="PF18324">
    <property type="entry name" value="Isocitrate_DH_C_bact"/>
    <property type="match status" value="1"/>
</dbReference>
<evidence type="ECO:0000256" key="17">
    <source>
        <dbReference type="ARBA" id="ARBA00031098"/>
    </source>
</evidence>
<dbReference type="InterPro" id="IPR019818">
    <property type="entry name" value="IsoCit/isopropylmalate_DH_CS"/>
</dbReference>